<reference evidence="3" key="1">
    <citation type="journal article" date="2023" name="Nat. Microbiol.">
        <title>Enrichment and characterization of a nitric oxide-reducing microbial community in a continuous bioreactor.</title>
        <authorList>
            <person name="Garrido-Amador P."/>
            <person name="Stortenbeker N."/>
            <person name="Wessels H.J.C.T."/>
            <person name="Speth D.R."/>
            <person name="Garcia-Heredia I."/>
            <person name="Kartal B."/>
        </authorList>
    </citation>
    <scope>NUCLEOTIDE SEQUENCE</scope>
    <source>
        <strain evidence="3">MAG1</strain>
    </source>
</reference>
<protein>
    <recommendedName>
        <fullName evidence="2">Antitoxin</fullName>
    </recommendedName>
</protein>
<dbReference type="Pfam" id="PF02604">
    <property type="entry name" value="PhdYeFM_antitox"/>
    <property type="match status" value="1"/>
</dbReference>
<dbReference type="Proteomes" id="UP001234916">
    <property type="component" value="Chromosome"/>
</dbReference>
<sequence>MITITSVEAQSRFGELIDRAQREPVEVTRRGRTVAYVVSEPDMRELADMRRRREEAARWYAEYRRQVAGRSAGEGPALTESDVDRLVHELR</sequence>
<dbReference type="AlphaFoldDB" id="A0AA49IXV1"/>
<accession>A0AA49IXV1</accession>
<evidence type="ECO:0000313" key="3">
    <source>
        <dbReference type="EMBL" id="WIM05054.1"/>
    </source>
</evidence>
<dbReference type="SUPFAM" id="SSF143120">
    <property type="entry name" value="YefM-like"/>
    <property type="match status" value="1"/>
</dbReference>
<dbReference type="EMBL" id="CP107246">
    <property type="protein sequence ID" value="WIM05054.1"/>
    <property type="molecule type" value="Genomic_DNA"/>
</dbReference>
<dbReference type="InterPro" id="IPR036165">
    <property type="entry name" value="YefM-like_sf"/>
</dbReference>
<evidence type="ECO:0000256" key="2">
    <source>
        <dbReference type="RuleBase" id="RU362080"/>
    </source>
</evidence>
<dbReference type="InterPro" id="IPR006442">
    <property type="entry name" value="Antitoxin_Phd/YefM"/>
</dbReference>
<gene>
    <name evidence="3" type="ORF">OHM77_10150</name>
</gene>
<dbReference type="KEGG" id="npv:OHM77_10150"/>
<proteinExistence type="inferred from homology"/>
<name>A0AA49IXV1_9PROT</name>
<comment type="similarity">
    <text evidence="1 2">Belongs to the phD/YefM antitoxin family.</text>
</comment>
<organism evidence="3">
    <name type="scientific">Candidatus Nitricoxidivorans perseverans</name>
    <dbReference type="NCBI Taxonomy" id="2975601"/>
    <lineage>
        <taxon>Bacteria</taxon>
        <taxon>Pseudomonadati</taxon>
        <taxon>Pseudomonadota</taxon>
        <taxon>Betaproteobacteria</taxon>
        <taxon>Nitrosomonadales</taxon>
        <taxon>Sterolibacteriaceae</taxon>
        <taxon>Candidatus Nitricoxidivorans</taxon>
    </lineage>
</organism>
<evidence type="ECO:0000256" key="1">
    <source>
        <dbReference type="ARBA" id="ARBA00009981"/>
    </source>
</evidence>
<comment type="function">
    <text evidence="2">Antitoxin component of a type II toxin-antitoxin (TA) system.</text>
</comment>
<dbReference type="Gene3D" id="3.40.1620.10">
    <property type="entry name" value="YefM-like domain"/>
    <property type="match status" value="1"/>
</dbReference>
<dbReference type="NCBIfam" id="TIGR01552">
    <property type="entry name" value="phd_fam"/>
    <property type="match status" value="1"/>
</dbReference>